<gene>
    <name evidence="2" type="ORF">A8L58_00665</name>
    <name evidence="1" type="ORF">AXH35_15730</name>
</gene>
<evidence type="ECO:0000313" key="4">
    <source>
        <dbReference type="Proteomes" id="UP000178666"/>
    </source>
</evidence>
<dbReference type="Gene3D" id="3.40.50.1820">
    <property type="entry name" value="alpha/beta hydrolase"/>
    <property type="match status" value="1"/>
</dbReference>
<evidence type="ECO:0000313" key="3">
    <source>
        <dbReference type="Proteomes" id="UP000075221"/>
    </source>
</evidence>
<organism evidence="1 3">
    <name type="scientific">Acidipropionibacterium acidipropionici</name>
    <dbReference type="NCBI Taxonomy" id="1748"/>
    <lineage>
        <taxon>Bacteria</taxon>
        <taxon>Bacillati</taxon>
        <taxon>Actinomycetota</taxon>
        <taxon>Actinomycetes</taxon>
        <taxon>Propionibacteriales</taxon>
        <taxon>Propionibacteriaceae</taxon>
        <taxon>Acidipropionibacterium</taxon>
    </lineage>
</organism>
<name>A0AAC8YIG8_9ACTN</name>
<dbReference type="Proteomes" id="UP000075221">
    <property type="component" value="Chromosome"/>
</dbReference>
<dbReference type="AlphaFoldDB" id="A0AAC8YIG8"/>
<accession>A0AAC8YIG8</accession>
<proteinExistence type="predicted"/>
<keyword evidence="4" id="KW-1185">Reference proteome</keyword>
<dbReference type="InterPro" id="IPR029058">
    <property type="entry name" value="AB_hydrolase_fold"/>
</dbReference>
<dbReference type="Proteomes" id="UP000178666">
    <property type="component" value="Chromosome"/>
</dbReference>
<reference evidence="1 3" key="2">
    <citation type="submission" date="2016-02" db="EMBL/GenBank/DDBJ databases">
        <title>Complete Genome Sequence of Propionibacterium acidipropionici ATCC 55737.</title>
        <authorList>
            <person name="Luna Flores C.H."/>
            <person name="Nielsen L.K."/>
            <person name="Marcellin E."/>
        </authorList>
    </citation>
    <scope>NUCLEOTIDE SEQUENCE [LARGE SCALE GENOMIC DNA]</scope>
    <source>
        <strain evidence="1 3">ATCC 55737</strain>
    </source>
</reference>
<evidence type="ECO:0000313" key="1">
    <source>
        <dbReference type="EMBL" id="AMS06677.1"/>
    </source>
</evidence>
<protein>
    <submittedName>
        <fullName evidence="1">Uncharacterized protein</fullName>
    </submittedName>
</protein>
<dbReference type="SUPFAM" id="SSF53474">
    <property type="entry name" value="alpha/beta-Hydrolases"/>
    <property type="match status" value="1"/>
</dbReference>
<evidence type="ECO:0000313" key="2">
    <source>
        <dbReference type="EMBL" id="AOZ45464.1"/>
    </source>
</evidence>
<sequence>MYGGGQYRHSRGSRARWEPRTERCRATGHTGVHVIAHDVGGAVALRARLLHGASYASLCLIDVVALSPWGSLFFNLVKQQAHVFEQLPPHVHRGAVQAYISDASHRGLTAELTR</sequence>
<dbReference type="EMBL" id="CP014352">
    <property type="protein sequence ID" value="AMS06677.1"/>
    <property type="molecule type" value="Genomic_DNA"/>
</dbReference>
<reference evidence="2 4" key="1">
    <citation type="journal article" date="2016" name="Plant Dis.">
        <title>Improved production of propionic acid using genome shuffling.</title>
        <authorList>
            <person name="Luna-Flores C.H."/>
            <person name="Palfreyman R.W."/>
            <person name="Kromer J.O."/>
            <person name="Nielsen L.K."/>
            <person name="Marcellin E."/>
        </authorList>
    </citation>
    <scope>NUCLEOTIDE SEQUENCE [LARGE SCALE GENOMIC DNA]</scope>
    <source>
        <strain evidence="2 4">F3E8</strain>
    </source>
</reference>
<dbReference type="EMBL" id="CP015970">
    <property type="protein sequence ID" value="AOZ45464.1"/>
    <property type="molecule type" value="Genomic_DNA"/>
</dbReference>